<dbReference type="GO" id="GO:0008237">
    <property type="term" value="F:metallopeptidase activity"/>
    <property type="evidence" value="ECO:0007669"/>
    <property type="project" value="InterPro"/>
</dbReference>
<dbReference type="GO" id="GO:0006508">
    <property type="term" value="P:proteolysis"/>
    <property type="evidence" value="ECO:0007669"/>
    <property type="project" value="InterPro"/>
</dbReference>
<gene>
    <name evidence="1" type="ORF">METZ01_LOCUS409010</name>
</gene>
<protein>
    <submittedName>
        <fullName evidence="1">Uncharacterized protein</fullName>
    </submittedName>
</protein>
<dbReference type="SUPFAM" id="SSF111283">
    <property type="entry name" value="Putative modulator of DNA gyrase, PmbA/TldD"/>
    <property type="match status" value="1"/>
</dbReference>
<organism evidence="1">
    <name type="scientific">marine metagenome</name>
    <dbReference type="NCBI Taxonomy" id="408172"/>
    <lineage>
        <taxon>unclassified sequences</taxon>
        <taxon>metagenomes</taxon>
        <taxon>ecological metagenomes</taxon>
    </lineage>
</organism>
<proteinExistence type="predicted"/>
<feature type="non-terminal residue" evidence="1">
    <location>
        <position position="105"/>
    </location>
</feature>
<reference evidence="1" key="1">
    <citation type="submission" date="2018-05" db="EMBL/GenBank/DDBJ databases">
        <authorList>
            <person name="Lanie J.A."/>
            <person name="Ng W.-L."/>
            <person name="Kazmierczak K.M."/>
            <person name="Andrzejewski T.M."/>
            <person name="Davidsen T.M."/>
            <person name="Wayne K.J."/>
            <person name="Tettelin H."/>
            <person name="Glass J.I."/>
            <person name="Rusch D."/>
            <person name="Podicherti R."/>
            <person name="Tsui H.-C.T."/>
            <person name="Winkler M.E."/>
        </authorList>
    </citation>
    <scope>NUCLEOTIDE SEQUENCE</scope>
</reference>
<sequence>MELFFKNLSNNILSNLKSGEDLMINFWGENSHFSRFNQSKIRQNGFVSDMTLSINLITNQRTCSVSFSLSNNIESDLKKSLAYLNILRKDIKKLPEDPFIVYPKK</sequence>
<name>A0A382WBA4_9ZZZZ</name>
<accession>A0A382WBA4</accession>
<evidence type="ECO:0000313" key="1">
    <source>
        <dbReference type="EMBL" id="SVD56156.1"/>
    </source>
</evidence>
<dbReference type="AlphaFoldDB" id="A0A382WBA4"/>
<dbReference type="InterPro" id="IPR036059">
    <property type="entry name" value="TldD/PmbA_sf"/>
</dbReference>
<dbReference type="EMBL" id="UINC01158551">
    <property type="protein sequence ID" value="SVD56156.1"/>
    <property type="molecule type" value="Genomic_DNA"/>
</dbReference>